<evidence type="ECO:0000313" key="1">
    <source>
        <dbReference type="EMBL" id="KAI0068398.1"/>
    </source>
</evidence>
<keyword evidence="2" id="KW-1185">Reference proteome</keyword>
<dbReference type="Proteomes" id="UP000814140">
    <property type="component" value="Unassembled WGS sequence"/>
</dbReference>
<dbReference type="EMBL" id="MU277188">
    <property type="protein sequence ID" value="KAI0068398.1"/>
    <property type="molecule type" value="Genomic_DNA"/>
</dbReference>
<name>A0ACB8TJ59_9AGAM</name>
<evidence type="ECO:0000313" key="2">
    <source>
        <dbReference type="Proteomes" id="UP000814140"/>
    </source>
</evidence>
<proteinExistence type="predicted"/>
<protein>
    <submittedName>
        <fullName evidence="1">Uncharacterized protein</fullName>
    </submittedName>
</protein>
<reference evidence="1" key="1">
    <citation type="submission" date="2021-03" db="EMBL/GenBank/DDBJ databases">
        <authorList>
            <consortium name="DOE Joint Genome Institute"/>
            <person name="Ahrendt S."/>
            <person name="Looney B.P."/>
            <person name="Miyauchi S."/>
            <person name="Morin E."/>
            <person name="Drula E."/>
            <person name="Courty P.E."/>
            <person name="Chicoki N."/>
            <person name="Fauchery L."/>
            <person name="Kohler A."/>
            <person name="Kuo A."/>
            <person name="Labutti K."/>
            <person name="Pangilinan J."/>
            <person name="Lipzen A."/>
            <person name="Riley R."/>
            <person name="Andreopoulos W."/>
            <person name="He G."/>
            <person name="Johnson J."/>
            <person name="Barry K.W."/>
            <person name="Grigoriev I.V."/>
            <person name="Nagy L."/>
            <person name="Hibbett D."/>
            <person name="Henrissat B."/>
            <person name="Matheny P.B."/>
            <person name="Labbe J."/>
            <person name="Martin F."/>
        </authorList>
    </citation>
    <scope>NUCLEOTIDE SEQUENCE</scope>
    <source>
        <strain evidence="1">HHB10654</strain>
    </source>
</reference>
<organism evidence="1 2">
    <name type="scientific">Artomyces pyxidatus</name>
    <dbReference type="NCBI Taxonomy" id="48021"/>
    <lineage>
        <taxon>Eukaryota</taxon>
        <taxon>Fungi</taxon>
        <taxon>Dikarya</taxon>
        <taxon>Basidiomycota</taxon>
        <taxon>Agaricomycotina</taxon>
        <taxon>Agaricomycetes</taxon>
        <taxon>Russulales</taxon>
        <taxon>Auriscalpiaceae</taxon>
        <taxon>Artomyces</taxon>
    </lineage>
</organism>
<accession>A0ACB8TJ59</accession>
<sequence length="230" mass="24841">MLALNETALSLAGGLASSLAATTAIEGMPDTSGTPKSEAPHQPGLPQNYKHTPSKKIPGVVHVKKPRRRPHDLENHRPTKKPKAEHAMAVPNNVSSPTLPPTFRKTGLIDYDNPLLLQRISLNTIQTRLPSDANRATLARDIIASLSRAVAATPSAEGILYATTTATTSVLVRPHGSTVSNPVNFEPKPYAAPLIAKKRETTVNPVSSIRFNIKGHNAQDHLKRVHERRA</sequence>
<gene>
    <name evidence="1" type="ORF">BV25DRAFT_572778</name>
</gene>
<reference evidence="1" key="2">
    <citation type="journal article" date="2022" name="New Phytol.">
        <title>Evolutionary transition to the ectomycorrhizal habit in the genomes of a hyperdiverse lineage of mushroom-forming fungi.</title>
        <authorList>
            <person name="Looney B."/>
            <person name="Miyauchi S."/>
            <person name="Morin E."/>
            <person name="Drula E."/>
            <person name="Courty P.E."/>
            <person name="Kohler A."/>
            <person name="Kuo A."/>
            <person name="LaButti K."/>
            <person name="Pangilinan J."/>
            <person name="Lipzen A."/>
            <person name="Riley R."/>
            <person name="Andreopoulos W."/>
            <person name="He G."/>
            <person name="Johnson J."/>
            <person name="Nolan M."/>
            <person name="Tritt A."/>
            <person name="Barry K.W."/>
            <person name="Grigoriev I.V."/>
            <person name="Nagy L.G."/>
            <person name="Hibbett D."/>
            <person name="Henrissat B."/>
            <person name="Matheny P.B."/>
            <person name="Labbe J."/>
            <person name="Martin F.M."/>
        </authorList>
    </citation>
    <scope>NUCLEOTIDE SEQUENCE</scope>
    <source>
        <strain evidence="1">HHB10654</strain>
    </source>
</reference>
<comment type="caution">
    <text evidence="1">The sequence shown here is derived from an EMBL/GenBank/DDBJ whole genome shotgun (WGS) entry which is preliminary data.</text>
</comment>